<accession>A0ABS1HM83</accession>
<dbReference type="Proteomes" id="UP000605676">
    <property type="component" value="Unassembled WGS sequence"/>
</dbReference>
<dbReference type="RefSeq" id="WP_200465946.1">
    <property type="nucleotide sequence ID" value="NZ_JAENRR010000040.1"/>
</dbReference>
<evidence type="ECO:0000313" key="1">
    <source>
        <dbReference type="EMBL" id="MBK3518720.1"/>
    </source>
</evidence>
<evidence type="ECO:0008006" key="3">
    <source>
        <dbReference type="Google" id="ProtNLM"/>
    </source>
</evidence>
<proteinExistence type="predicted"/>
<protein>
    <recommendedName>
        <fullName evidence="3">DNA-binding protein</fullName>
    </recommendedName>
</protein>
<name>A0ABS1HM83_9BACT</name>
<organism evidence="1 2">
    <name type="scientific">Carboxylicivirga marina</name>
    <dbReference type="NCBI Taxonomy" id="2800988"/>
    <lineage>
        <taxon>Bacteria</taxon>
        <taxon>Pseudomonadati</taxon>
        <taxon>Bacteroidota</taxon>
        <taxon>Bacteroidia</taxon>
        <taxon>Marinilabiliales</taxon>
        <taxon>Marinilabiliaceae</taxon>
        <taxon>Carboxylicivirga</taxon>
    </lineage>
</organism>
<sequence length="87" mass="10326">MEKQFKIVNVEFHALESMFLKTLEKYDRIKEKKVRHMKLYNKKDAAFELNMSFNTLQRKIKAGLINTTSDGTQIPQSSIDNYLRQNK</sequence>
<evidence type="ECO:0000313" key="2">
    <source>
        <dbReference type="Proteomes" id="UP000605676"/>
    </source>
</evidence>
<reference evidence="1 2" key="1">
    <citation type="submission" date="2021-01" db="EMBL/GenBank/DDBJ databases">
        <title>Carboxyliciviraga sp.nov., isolated from coastal sediments.</title>
        <authorList>
            <person name="Lu D."/>
            <person name="Zhang T."/>
        </authorList>
    </citation>
    <scope>NUCLEOTIDE SEQUENCE [LARGE SCALE GENOMIC DNA]</scope>
    <source>
        <strain evidence="1 2">N1Y132</strain>
    </source>
</reference>
<dbReference type="EMBL" id="JAENRR010000040">
    <property type="protein sequence ID" value="MBK3518720.1"/>
    <property type="molecule type" value="Genomic_DNA"/>
</dbReference>
<gene>
    <name evidence="1" type="ORF">JIV24_15340</name>
</gene>
<comment type="caution">
    <text evidence="1">The sequence shown here is derived from an EMBL/GenBank/DDBJ whole genome shotgun (WGS) entry which is preliminary data.</text>
</comment>
<keyword evidence="2" id="KW-1185">Reference proteome</keyword>